<proteinExistence type="inferred from homology"/>
<dbReference type="UniPathway" id="UPA00275">
    <property type="reaction ID" value="UER00401"/>
</dbReference>
<comment type="function">
    <text evidence="1 13">Converts 2,5-diamino-6-(ribosylamino)-4(3h)-pyrimidinone 5'-phosphate into 5-amino-6-(ribosylamino)-2,4(1h,3h)-pyrimidinedione 5'-phosphate.</text>
</comment>
<keyword evidence="19" id="KW-1185">Reference proteome</keyword>
<sequence>MTTPAFTAIDHAMMARALRLAERGAYTTRPNPMVGCVVAHGDDVVGEGFHVRRGGPHAEVVALAAAGDRARGATAYVTLEPCAHTGSTPPCVDALLAAGVSRVVAAMRDPFPQVDGRGFERLAAAGVDVASGLLEAQARQLNRGFLSRVERGRPWVRVKLAMSLDGRTAAADGDSKWISGEASRADVHRWRARAGAILTASGTVLADDPALTVRFDDDTLFVPPLRVVLDAGLATTHRGRVREGDAPTLYLHAPDARPPRDLDIARRAVAVQDGRLDLHAVMATLGELQINEVHVEAGASLCGGLLKAGLVDEIVLYVAPVLLGEEARPLFDGLDLHTMGERIGLETLETRQVGADLRLILRPRASGTA</sequence>
<dbReference type="Pfam" id="PF00383">
    <property type="entry name" value="dCMP_cyt_deam_1"/>
    <property type="match status" value="1"/>
</dbReference>
<dbReference type="GO" id="GO:0008703">
    <property type="term" value="F:5-amino-6-(5-phosphoribosylamino)uracil reductase activity"/>
    <property type="evidence" value="ECO:0007669"/>
    <property type="project" value="UniProtKB-EC"/>
</dbReference>
<dbReference type="EC" id="3.5.4.26" evidence="13"/>
<feature type="binding site" evidence="16">
    <location>
        <position position="82"/>
    </location>
    <ligand>
        <name>Zn(2+)</name>
        <dbReference type="ChEBI" id="CHEBI:29105"/>
        <note>catalytic</note>
    </ligand>
</feature>
<dbReference type="NCBIfam" id="TIGR00227">
    <property type="entry name" value="ribD_Cterm"/>
    <property type="match status" value="1"/>
</dbReference>
<evidence type="ECO:0000256" key="9">
    <source>
        <dbReference type="ARBA" id="ARBA00022833"/>
    </source>
</evidence>
<evidence type="ECO:0000256" key="8">
    <source>
        <dbReference type="ARBA" id="ARBA00022801"/>
    </source>
</evidence>
<feature type="binding site" evidence="15">
    <location>
        <position position="161"/>
    </location>
    <ligand>
        <name>NADP(+)</name>
        <dbReference type="ChEBI" id="CHEBI:58349"/>
    </ligand>
</feature>
<evidence type="ECO:0000256" key="10">
    <source>
        <dbReference type="ARBA" id="ARBA00022857"/>
    </source>
</evidence>
<dbReference type="InterPro" id="IPR050765">
    <property type="entry name" value="Riboflavin_Biosynth_HTPR"/>
</dbReference>
<dbReference type="PANTHER" id="PTHR38011">
    <property type="entry name" value="DIHYDROFOLATE REDUCTASE FAMILY PROTEIN (AFU_ORTHOLOGUE AFUA_8G06820)"/>
    <property type="match status" value="1"/>
</dbReference>
<dbReference type="Proteomes" id="UP000298681">
    <property type="component" value="Unassembled WGS sequence"/>
</dbReference>
<dbReference type="Gene3D" id="3.40.140.10">
    <property type="entry name" value="Cytidine Deaminase, domain 2"/>
    <property type="match status" value="1"/>
</dbReference>
<evidence type="ECO:0000256" key="3">
    <source>
        <dbReference type="ARBA" id="ARBA00004910"/>
    </source>
</evidence>
<comment type="caution">
    <text evidence="18">The sequence shown here is derived from an EMBL/GenBank/DDBJ whole genome shotgun (WGS) entry which is preliminary data.</text>
</comment>
<dbReference type="CDD" id="cd01284">
    <property type="entry name" value="Riboflavin_deaminase-reductase"/>
    <property type="match status" value="1"/>
</dbReference>
<evidence type="ECO:0000256" key="1">
    <source>
        <dbReference type="ARBA" id="ARBA00002151"/>
    </source>
</evidence>
<dbReference type="GO" id="GO:0009231">
    <property type="term" value="P:riboflavin biosynthetic process"/>
    <property type="evidence" value="ECO:0007669"/>
    <property type="project" value="UniProtKB-UniPathway"/>
</dbReference>
<dbReference type="InterPro" id="IPR011549">
    <property type="entry name" value="RibD_C"/>
</dbReference>
<evidence type="ECO:0000256" key="11">
    <source>
        <dbReference type="ARBA" id="ARBA00023002"/>
    </source>
</evidence>
<feature type="active site" description="Proton donor" evidence="14">
    <location>
        <position position="59"/>
    </location>
</feature>
<feature type="binding site" evidence="15">
    <location>
        <position position="214"/>
    </location>
    <ligand>
        <name>substrate</name>
    </ligand>
</feature>
<feature type="binding site" evidence="16">
    <location>
        <position position="91"/>
    </location>
    <ligand>
        <name>Zn(2+)</name>
        <dbReference type="ChEBI" id="CHEBI:29105"/>
        <note>catalytic</note>
    </ligand>
</feature>
<dbReference type="SUPFAM" id="SSF53927">
    <property type="entry name" value="Cytidine deaminase-like"/>
    <property type="match status" value="1"/>
</dbReference>
<evidence type="ECO:0000259" key="17">
    <source>
        <dbReference type="PROSITE" id="PS51747"/>
    </source>
</evidence>
<keyword evidence="7 13" id="KW-0479">Metal-binding</keyword>
<evidence type="ECO:0000313" key="18">
    <source>
        <dbReference type="EMBL" id="TKS54819.1"/>
    </source>
</evidence>
<gene>
    <name evidence="18" type="primary">ribD</name>
    <name evidence="18" type="ORF">E4582_08635</name>
</gene>
<keyword evidence="12" id="KW-0511">Multifunctional enzyme</keyword>
<reference evidence="18 19" key="1">
    <citation type="submission" date="2019-01" db="EMBL/GenBank/DDBJ databases">
        <authorList>
            <person name="Zhang S."/>
        </authorList>
    </citation>
    <scope>NUCLEOTIDE SEQUENCE [LARGE SCALE GENOMIC DNA]</scope>
    <source>
        <strain evidence="18 19">1626</strain>
    </source>
</reference>
<dbReference type="AlphaFoldDB" id="A0A4Z1RL43"/>
<dbReference type="InterPro" id="IPR002125">
    <property type="entry name" value="CMP_dCMP_dom"/>
</dbReference>
<comment type="similarity">
    <text evidence="4 13">In the N-terminal section; belongs to the cytidine and deoxycytidylate deaminase family.</text>
</comment>
<keyword evidence="6 13" id="KW-0686">Riboflavin biosynthesis</keyword>
<dbReference type="PROSITE" id="PS00903">
    <property type="entry name" value="CYT_DCMP_DEAMINASES_1"/>
    <property type="match status" value="1"/>
</dbReference>
<dbReference type="RefSeq" id="WP_134674174.1">
    <property type="nucleotide sequence ID" value="NZ_SPUH01000001.1"/>
</dbReference>
<comment type="cofactor">
    <cofactor evidence="13 16">
        <name>Zn(2+)</name>
        <dbReference type="ChEBI" id="CHEBI:29105"/>
    </cofactor>
    <text evidence="13 16">Binds 1 zinc ion.</text>
</comment>
<feature type="binding site" evidence="15">
    <location>
        <position position="203"/>
    </location>
    <ligand>
        <name>substrate</name>
    </ligand>
</feature>
<dbReference type="FunFam" id="3.40.140.10:FF:000025">
    <property type="entry name" value="Riboflavin biosynthesis protein RibD"/>
    <property type="match status" value="1"/>
</dbReference>
<dbReference type="InterPro" id="IPR004794">
    <property type="entry name" value="Eubact_RibD"/>
</dbReference>
<feature type="binding site" evidence="15">
    <location>
        <position position="175"/>
    </location>
    <ligand>
        <name>substrate</name>
    </ligand>
</feature>
<accession>A0A4Z1RL43</accession>
<dbReference type="GO" id="GO:0008270">
    <property type="term" value="F:zinc ion binding"/>
    <property type="evidence" value="ECO:0007669"/>
    <property type="project" value="InterPro"/>
</dbReference>
<evidence type="ECO:0000256" key="15">
    <source>
        <dbReference type="PIRSR" id="PIRSR006769-2"/>
    </source>
</evidence>
<organism evidence="18 19">
    <name type="scientific">Luteimonas yindakuii</name>
    <dbReference type="NCBI Taxonomy" id="2565782"/>
    <lineage>
        <taxon>Bacteria</taxon>
        <taxon>Pseudomonadati</taxon>
        <taxon>Pseudomonadota</taxon>
        <taxon>Gammaproteobacteria</taxon>
        <taxon>Lysobacterales</taxon>
        <taxon>Lysobacteraceae</taxon>
        <taxon>Luteimonas</taxon>
    </lineage>
</organism>
<evidence type="ECO:0000256" key="2">
    <source>
        <dbReference type="ARBA" id="ARBA00004882"/>
    </source>
</evidence>
<keyword evidence="8 13" id="KW-0378">Hydrolase</keyword>
<dbReference type="NCBIfam" id="TIGR00326">
    <property type="entry name" value="eubact_ribD"/>
    <property type="match status" value="1"/>
</dbReference>
<feature type="binding site" evidence="15">
    <location>
        <position position="207"/>
    </location>
    <ligand>
        <name>NADP(+)</name>
        <dbReference type="ChEBI" id="CHEBI:58349"/>
    </ligand>
</feature>
<evidence type="ECO:0000313" key="19">
    <source>
        <dbReference type="Proteomes" id="UP000298681"/>
    </source>
</evidence>
<evidence type="ECO:0000256" key="6">
    <source>
        <dbReference type="ARBA" id="ARBA00022619"/>
    </source>
</evidence>
<feature type="domain" description="CMP/dCMP-type deaminase" evidence="17">
    <location>
        <begin position="8"/>
        <end position="130"/>
    </location>
</feature>
<evidence type="ECO:0000256" key="13">
    <source>
        <dbReference type="PIRNR" id="PIRNR006769"/>
    </source>
</evidence>
<comment type="catalytic activity">
    <reaction evidence="13">
        <text>5-amino-6-(5-phospho-D-ribitylamino)uracil + NADP(+) = 5-amino-6-(5-phospho-D-ribosylamino)uracil + NADPH + H(+)</text>
        <dbReference type="Rhea" id="RHEA:17845"/>
        <dbReference type="ChEBI" id="CHEBI:15378"/>
        <dbReference type="ChEBI" id="CHEBI:57783"/>
        <dbReference type="ChEBI" id="CHEBI:58349"/>
        <dbReference type="ChEBI" id="CHEBI:58421"/>
        <dbReference type="ChEBI" id="CHEBI:58453"/>
        <dbReference type="EC" id="1.1.1.193"/>
    </reaction>
</comment>
<keyword evidence="9 13" id="KW-0862">Zinc</keyword>
<evidence type="ECO:0000256" key="14">
    <source>
        <dbReference type="PIRSR" id="PIRSR006769-1"/>
    </source>
</evidence>
<dbReference type="PROSITE" id="PS51747">
    <property type="entry name" value="CYT_DCMP_DEAMINASES_2"/>
    <property type="match status" value="1"/>
</dbReference>
<dbReference type="Gene3D" id="3.40.430.10">
    <property type="entry name" value="Dihydrofolate Reductase, subunit A"/>
    <property type="match status" value="1"/>
</dbReference>
<feature type="binding site" evidence="15">
    <location>
        <position position="211"/>
    </location>
    <ligand>
        <name>substrate</name>
    </ligand>
</feature>
<protein>
    <recommendedName>
        <fullName evidence="13">Riboflavin biosynthesis protein RibD</fullName>
    </recommendedName>
    <domain>
        <recommendedName>
            <fullName evidence="13">Diaminohydroxyphosphoribosylaminopyrimidine deaminase</fullName>
            <shortName evidence="13">DRAP deaminase</shortName>
            <ecNumber evidence="13">3.5.4.26</ecNumber>
        </recommendedName>
        <alternativeName>
            <fullName evidence="13">Riboflavin-specific deaminase</fullName>
        </alternativeName>
    </domain>
    <domain>
        <recommendedName>
            <fullName evidence="13">5-amino-6-(5-phosphoribosylamino)uracil reductase</fullName>
            <ecNumber evidence="13">1.1.1.193</ecNumber>
        </recommendedName>
        <alternativeName>
            <fullName evidence="13">HTP reductase</fullName>
        </alternativeName>
    </domain>
</protein>
<dbReference type="InterPro" id="IPR016193">
    <property type="entry name" value="Cytidine_deaminase-like"/>
</dbReference>
<feature type="binding site" evidence="15">
    <location>
        <begin position="298"/>
        <end position="304"/>
    </location>
    <ligand>
        <name>NADP(+)</name>
        <dbReference type="ChEBI" id="CHEBI:58349"/>
    </ligand>
</feature>
<dbReference type="InterPro" id="IPR002734">
    <property type="entry name" value="RibDG_C"/>
</dbReference>
<dbReference type="Pfam" id="PF01872">
    <property type="entry name" value="RibD_C"/>
    <property type="match status" value="1"/>
</dbReference>
<dbReference type="SUPFAM" id="SSF53597">
    <property type="entry name" value="Dihydrofolate reductase-like"/>
    <property type="match status" value="1"/>
</dbReference>
<dbReference type="PANTHER" id="PTHR38011:SF7">
    <property type="entry name" value="2,5-DIAMINO-6-RIBOSYLAMINO-4(3H)-PYRIMIDINONE 5'-PHOSPHATE REDUCTASE"/>
    <property type="match status" value="1"/>
</dbReference>
<comment type="catalytic activity">
    <reaction evidence="13">
        <text>2,5-diamino-6-hydroxy-4-(5-phosphoribosylamino)-pyrimidine + H2O + H(+) = 5-amino-6-(5-phospho-D-ribosylamino)uracil + NH4(+)</text>
        <dbReference type="Rhea" id="RHEA:21868"/>
        <dbReference type="ChEBI" id="CHEBI:15377"/>
        <dbReference type="ChEBI" id="CHEBI:15378"/>
        <dbReference type="ChEBI" id="CHEBI:28938"/>
        <dbReference type="ChEBI" id="CHEBI:58453"/>
        <dbReference type="ChEBI" id="CHEBI:58614"/>
        <dbReference type="EC" id="3.5.4.26"/>
    </reaction>
</comment>
<keyword evidence="10 13" id="KW-0521">NADP</keyword>
<comment type="pathway">
    <text evidence="3 13">Cofactor biosynthesis; riboflavin biosynthesis; 5-amino-6-(D-ribitylamino)uracil from GTP: step 3/4.</text>
</comment>
<dbReference type="PIRSF" id="PIRSF006769">
    <property type="entry name" value="RibD"/>
    <property type="match status" value="1"/>
</dbReference>
<feature type="binding site" evidence="15">
    <location>
        <position position="191"/>
    </location>
    <ligand>
        <name>substrate</name>
    </ligand>
</feature>
<dbReference type="InterPro" id="IPR024072">
    <property type="entry name" value="DHFR-like_dom_sf"/>
</dbReference>
<evidence type="ECO:0000256" key="5">
    <source>
        <dbReference type="ARBA" id="ARBA00007417"/>
    </source>
</evidence>
<evidence type="ECO:0000256" key="7">
    <source>
        <dbReference type="ARBA" id="ARBA00022723"/>
    </source>
</evidence>
<name>A0A4Z1RL43_9GAMM</name>
<dbReference type="GO" id="GO:0050661">
    <property type="term" value="F:NADP binding"/>
    <property type="evidence" value="ECO:0007669"/>
    <property type="project" value="InterPro"/>
</dbReference>
<evidence type="ECO:0000256" key="4">
    <source>
        <dbReference type="ARBA" id="ARBA00005259"/>
    </source>
</evidence>
<evidence type="ECO:0000256" key="12">
    <source>
        <dbReference type="ARBA" id="ARBA00023268"/>
    </source>
</evidence>
<dbReference type="GO" id="GO:0008835">
    <property type="term" value="F:diaminohydroxyphosphoribosylaminopyrimidine deaminase activity"/>
    <property type="evidence" value="ECO:0007669"/>
    <property type="project" value="UniProtKB-EC"/>
</dbReference>
<dbReference type="InterPro" id="IPR016192">
    <property type="entry name" value="APOBEC/CMP_deaminase_Zn-bd"/>
</dbReference>
<comment type="similarity">
    <text evidence="5 13">In the C-terminal section; belongs to the HTP reductase family.</text>
</comment>
<comment type="pathway">
    <text evidence="2 13">Cofactor biosynthesis; riboflavin biosynthesis; 5-amino-6-(D-ribitylamino)uracil from GTP: step 2/4.</text>
</comment>
<feature type="binding site" evidence="15">
    <location>
        <position position="177"/>
    </location>
    <ligand>
        <name>NADP(+)</name>
        <dbReference type="ChEBI" id="CHEBI:58349"/>
    </ligand>
</feature>
<feature type="binding site" evidence="16">
    <location>
        <position position="57"/>
    </location>
    <ligand>
        <name>Zn(2+)</name>
        <dbReference type="ChEBI" id="CHEBI:29105"/>
        <note>catalytic</note>
    </ligand>
</feature>
<feature type="binding site" evidence="15">
    <location>
        <position position="296"/>
    </location>
    <ligand>
        <name>substrate</name>
    </ligand>
</feature>
<dbReference type="EC" id="1.1.1.193" evidence="13"/>
<dbReference type="EMBL" id="SPUH01000001">
    <property type="protein sequence ID" value="TKS54819.1"/>
    <property type="molecule type" value="Genomic_DNA"/>
</dbReference>
<evidence type="ECO:0000256" key="16">
    <source>
        <dbReference type="PIRSR" id="PIRSR006769-3"/>
    </source>
</evidence>
<keyword evidence="11 13" id="KW-0560">Oxidoreductase</keyword>